<evidence type="ECO:0000256" key="1">
    <source>
        <dbReference type="ARBA" id="ARBA00006432"/>
    </source>
</evidence>
<proteinExistence type="inferred from homology"/>
<evidence type="ECO:0000259" key="4">
    <source>
        <dbReference type="Pfam" id="PF13193"/>
    </source>
</evidence>
<gene>
    <name evidence="5" type="ORF">BN12_140020</name>
</gene>
<evidence type="ECO:0000256" key="2">
    <source>
        <dbReference type="ARBA" id="ARBA00022598"/>
    </source>
</evidence>
<dbReference type="InterPro" id="IPR025110">
    <property type="entry name" value="AMP-bd_C"/>
</dbReference>
<dbReference type="InterPro" id="IPR020845">
    <property type="entry name" value="AMP-binding_CS"/>
</dbReference>
<keyword evidence="6" id="KW-1185">Reference proteome</keyword>
<dbReference type="Pfam" id="PF00501">
    <property type="entry name" value="AMP-binding"/>
    <property type="match status" value="1"/>
</dbReference>
<dbReference type="Proteomes" id="UP000035721">
    <property type="component" value="Unassembled WGS sequence"/>
</dbReference>
<dbReference type="GO" id="GO:0031956">
    <property type="term" value="F:medium-chain fatty acid-CoA ligase activity"/>
    <property type="evidence" value="ECO:0007669"/>
    <property type="project" value="TreeGrafter"/>
</dbReference>
<dbReference type="Gene3D" id="3.30.300.30">
    <property type="match status" value="1"/>
</dbReference>
<dbReference type="Pfam" id="PF13193">
    <property type="entry name" value="AMP-binding_C"/>
    <property type="match status" value="1"/>
</dbReference>
<evidence type="ECO:0000259" key="3">
    <source>
        <dbReference type="Pfam" id="PF00501"/>
    </source>
</evidence>
<keyword evidence="2" id="KW-0436">Ligase</keyword>
<dbReference type="InterPro" id="IPR000873">
    <property type="entry name" value="AMP-dep_synth/lig_dom"/>
</dbReference>
<dbReference type="GO" id="GO:0006631">
    <property type="term" value="P:fatty acid metabolic process"/>
    <property type="evidence" value="ECO:0007669"/>
    <property type="project" value="TreeGrafter"/>
</dbReference>
<evidence type="ECO:0000313" key="5">
    <source>
        <dbReference type="EMBL" id="CCH76692.1"/>
    </source>
</evidence>
<comment type="caution">
    <text evidence="5">The sequence shown here is derived from an EMBL/GenBank/DDBJ whole genome shotgun (WGS) entry which is preliminary data.</text>
</comment>
<dbReference type="PROSITE" id="PS00455">
    <property type="entry name" value="AMP_BINDING"/>
    <property type="match status" value="1"/>
</dbReference>
<dbReference type="STRING" id="1194083.BN12_140020"/>
<dbReference type="InterPro" id="IPR042099">
    <property type="entry name" value="ANL_N_sf"/>
</dbReference>
<dbReference type="OrthoDB" id="9803968at2"/>
<dbReference type="Gene3D" id="3.40.50.12780">
    <property type="entry name" value="N-terminal domain of ligase-like"/>
    <property type="match status" value="1"/>
</dbReference>
<evidence type="ECO:0000313" key="6">
    <source>
        <dbReference type="Proteomes" id="UP000035721"/>
    </source>
</evidence>
<accession>A0A077LVA8</accession>
<dbReference type="PANTHER" id="PTHR43201">
    <property type="entry name" value="ACYL-COA SYNTHETASE"/>
    <property type="match status" value="1"/>
</dbReference>
<feature type="domain" description="AMP-binding enzyme C-terminal" evidence="4">
    <location>
        <begin position="436"/>
        <end position="508"/>
    </location>
</feature>
<dbReference type="EMBL" id="CAJB01000046">
    <property type="protein sequence ID" value="CCH76692.1"/>
    <property type="molecule type" value="Genomic_DNA"/>
</dbReference>
<protein>
    <submittedName>
        <fullName evidence="5">Putative Acyl-CoA synthetase</fullName>
    </submittedName>
</protein>
<dbReference type="PANTHER" id="PTHR43201:SF5">
    <property type="entry name" value="MEDIUM-CHAIN ACYL-COA LIGASE ACSF2, MITOCHONDRIAL"/>
    <property type="match status" value="1"/>
</dbReference>
<dbReference type="SUPFAM" id="SSF56801">
    <property type="entry name" value="Acetyl-CoA synthetase-like"/>
    <property type="match status" value="1"/>
</dbReference>
<feature type="domain" description="AMP-dependent synthetase/ligase" evidence="3">
    <location>
        <begin position="43"/>
        <end position="386"/>
    </location>
</feature>
<dbReference type="RefSeq" id="WP_048550034.1">
    <property type="nucleotide sequence ID" value="NZ_HF570958.1"/>
</dbReference>
<sequence length="519" mass="55139">MKPTVVATTMAKRGFFAPALPHRLARQLTSMRTWGFGLAGELRQAAARSPKSVAVVDDDRRLTYAELVAESDAVTSVLSARGIGPGDRIGLLARNHVGTVSAILGANALGADLVLLNTGLGADALAHLVTEQDLRLLVHDDEFSSLVGDLGVGRLSERDLARELHLLGPVPGPPPPVEAGRTVILTSGTTGMPRAATRRTPGGLGPMVSMLDRIPLNNRDRVLVSAPLFHTWGYAALQLGLGVRATLVLQRRFDPVAAHTALVRYRCHAMFAVPILIERMLAAADAGDLPRPPELRVVAVSGSSLSTGFAPRFMDRYGEVLYSLYGSTEASWICIADPRQLRRDPATAGTPPLGTRVEILDADLAPVRDGVTGRIFVGNDLVFEGYSDGGGVTSHEGMIATGDLGHRAGGLFYVDGRGDDMVVSGGENVHPAAVQRIIEESPEVREVCVTGVPDAEFGQRLAAFVVLEEEASLSGEDVRALVRSRLARHAVPRDVHFVEALPRNAAGKVLARELVAPDA</sequence>
<organism evidence="5 6">
    <name type="scientific">Nostocoides japonicum T1-X7</name>
    <dbReference type="NCBI Taxonomy" id="1194083"/>
    <lineage>
        <taxon>Bacteria</taxon>
        <taxon>Bacillati</taxon>
        <taxon>Actinomycetota</taxon>
        <taxon>Actinomycetes</taxon>
        <taxon>Micrococcales</taxon>
        <taxon>Intrasporangiaceae</taxon>
        <taxon>Nostocoides</taxon>
    </lineage>
</organism>
<reference evidence="5 6" key="1">
    <citation type="journal article" date="2013" name="ISME J.">
        <title>A metabolic model for members of the genus Tetrasphaera involved in enhanced biological phosphorus removal.</title>
        <authorList>
            <person name="Kristiansen R."/>
            <person name="Nguyen H.T.T."/>
            <person name="Saunders A.M."/>
            <person name="Nielsen J.L."/>
            <person name="Wimmer R."/>
            <person name="Le V.Q."/>
            <person name="McIlroy S.J."/>
            <person name="Petrovski S."/>
            <person name="Seviour R.J."/>
            <person name="Calteau A."/>
            <person name="Nielsen K.L."/>
            <person name="Nielsen P.H."/>
        </authorList>
    </citation>
    <scope>NUCLEOTIDE SEQUENCE [LARGE SCALE GENOMIC DNA]</scope>
    <source>
        <strain evidence="5 6">T1-X7</strain>
    </source>
</reference>
<name>A0A077LVA8_9MICO</name>
<dbReference type="InterPro" id="IPR045851">
    <property type="entry name" value="AMP-bd_C_sf"/>
</dbReference>
<comment type="similarity">
    <text evidence="1">Belongs to the ATP-dependent AMP-binding enzyme family.</text>
</comment>
<dbReference type="AlphaFoldDB" id="A0A077LVA8"/>